<reference evidence="1 2" key="2">
    <citation type="submission" date="2007-06" db="EMBL/GenBank/DDBJ databases">
        <title>Draft genome sequence of Pseudoflavonifractor capillosus ATCC 29799.</title>
        <authorList>
            <person name="Sudarsanam P."/>
            <person name="Ley R."/>
            <person name="Guruge J."/>
            <person name="Turnbaugh P.J."/>
            <person name="Mahowald M."/>
            <person name="Liep D."/>
            <person name="Gordon J."/>
        </authorList>
    </citation>
    <scope>NUCLEOTIDE SEQUENCE [LARGE SCALE GENOMIC DNA]</scope>
    <source>
        <strain evidence="1 2">ATCC 29799</strain>
    </source>
</reference>
<evidence type="ECO:0000313" key="1">
    <source>
        <dbReference type="EMBL" id="EDN00314.1"/>
    </source>
</evidence>
<reference evidence="1 2" key="1">
    <citation type="submission" date="2007-04" db="EMBL/GenBank/DDBJ databases">
        <authorList>
            <person name="Fulton L."/>
            <person name="Clifton S."/>
            <person name="Fulton B."/>
            <person name="Xu J."/>
            <person name="Minx P."/>
            <person name="Pepin K.H."/>
            <person name="Johnson M."/>
            <person name="Thiruvilangam P."/>
            <person name="Bhonagiri V."/>
            <person name="Nash W.E."/>
            <person name="Mardis E.R."/>
            <person name="Wilson R.K."/>
        </authorList>
    </citation>
    <scope>NUCLEOTIDE SEQUENCE [LARGE SCALE GENOMIC DNA]</scope>
    <source>
        <strain evidence="1 2">ATCC 29799</strain>
    </source>
</reference>
<dbReference type="Proteomes" id="UP000003639">
    <property type="component" value="Unassembled WGS sequence"/>
</dbReference>
<dbReference type="AlphaFoldDB" id="A6NTW7"/>
<keyword evidence="2" id="KW-1185">Reference proteome</keyword>
<gene>
    <name evidence="1" type="ORF">BACCAP_01647</name>
</gene>
<organism evidence="1 2">
    <name type="scientific">Pseudoflavonifractor capillosus ATCC 29799</name>
    <dbReference type="NCBI Taxonomy" id="411467"/>
    <lineage>
        <taxon>Bacteria</taxon>
        <taxon>Bacillati</taxon>
        <taxon>Bacillota</taxon>
        <taxon>Clostridia</taxon>
        <taxon>Eubacteriales</taxon>
        <taxon>Oscillospiraceae</taxon>
        <taxon>Pseudoflavonifractor</taxon>
    </lineage>
</organism>
<protein>
    <submittedName>
        <fullName evidence="1">Uncharacterized protein</fullName>
    </submittedName>
</protein>
<comment type="caution">
    <text evidence="1">The sequence shown here is derived from an EMBL/GenBank/DDBJ whole genome shotgun (WGS) entry which is preliminary data.</text>
</comment>
<name>A6NTW7_9FIRM</name>
<sequence length="48" mass="5803">MLFYMLARRSADFNSPAQENFTQMELSLPSYYIFNFCLFFNLLSPYFL</sequence>
<dbReference type="EMBL" id="AAXG02000011">
    <property type="protein sequence ID" value="EDN00314.1"/>
    <property type="molecule type" value="Genomic_DNA"/>
</dbReference>
<dbReference type="STRING" id="411467.BACCAP_01647"/>
<accession>A6NTW7</accession>
<evidence type="ECO:0000313" key="2">
    <source>
        <dbReference type="Proteomes" id="UP000003639"/>
    </source>
</evidence>
<proteinExistence type="predicted"/>